<dbReference type="EMBL" id="FLRE01000182">
    <property type="protein sequence ID" value="SBT46404.1"/>
    <property type="molecule type" value="Genomic_DNA"/>
</dbReference>
<evidence type="ECO:0000313" key="2">
    <source>
        <dbReference type="EMBL" id="SBT46404.1"/>
    </source>
</evidence>
<evidence type="ECO:0000313" key="3">
    <source>
        <dbReference type="Proteomes" id="UP000078550"/>
    </source>
</evidence>
<dbReference type="Proteomes" id="UP000078555">
    <property type="component" value="Unassembled WGS sequence"/>
</dbReference>
<accession>A0A1A8ZQK6</accession>
<dbReference type="Proteomes" id="UP000078550">
    <property type="component" value="Unassembled WGS sequence"/>
</dbReference>
<reference evidence="3 4" key="2">
    <citation type="submission" date="2016-05" db="EMBL/GenBank/DDBJ databases">
        <authorList>
            <person name="Naeem Raeece"/>
        </authorList>
    </citation>
    <scope>NUCLEOTIDE SEQUENCE [LARGE SCALE GENOMIC DNA]</scope>
</reference>
<keyword evidence="4" id="KW-1185">Reference proteome</keyword>
<evidence type="ECO:0000313" key="1">
    <source>
        <dbReference type="EMBL" id="SBT45815.1"/>
    </source>
</evidence>
<proteinExistence type="predicted"/>
<evidence type="ECO:0000313" key="4">
    <source>
        <dbReference type="Proteomes" id="UP000078555"/>
    </source>
</evidence>
<organism evidence="2 3">
    <name type="scientific">Plasmodium ovale wallikeri</name>
    <dbReference type="NCBI Taxonomy" id="864142"/>
    <lineage>
        <taxon>Eukaryota</taxon>
        <taxon>Sar</taxon>
        <taxon>Alveolata</taxon>
        <taxon>Apicomplexa</taxon>
        <taxon>Aconoidasida</taxon>
        <taxon>Haemosporida</taxon>
        <taxon>Plasmodiidae</taxon>
        <taxon>Plasmodium</taxon>
        <taxon>Plasmodium (Plasmodium)</taxon>
    </lineage>
</organism>
<reference evidence="2" key="1">
    <citation type="submission" date="2016-05" db="EMBL/GenBank/DDBJ databases">
        <authorList>
            <person name="Lavstsen T."/>
            <person name="Jespersen J.S."/>
        </authorList>
    </citation>
    <scope>NUCLEOTIDE SEQUENCE [LARGE SCALE GENOMIC DNA]</scope>
</reference>
<protein>
    <submittedName>
        <fullName evidence="2">Uncharacterized protein</fullName>
    </submittedName>
</protein>
<dbReference type="EMBL" id="FLRD01000137">
    <property type="protein sequence ID" value="SBT45815.1"/>
    <property type="molecule type" value="Genomic_DNA"/>
</dbReference>
<dbReference type="AlphaFoldDB" id="A0A1A8ZQK6"/>
<gene>
    <name evidence="1" type="ORF">POVWA1_052760</name>
    <name evidence="2" type="ORF">POVWA2_052030</name>
</gene>
<name>A0A1A8ZQK6_PLAOA</name>
<sequence length="78" mass="9346">MERAKGKRKFTKRACAIQNWSYFLGKKGGGVRGTYTEKEYNNISPVFAGSPNAHRRCYCRRYRRRCCLRYHRRYCLSL</sequence>